<dbReference type="Proteomes" id="UP000712281">
    <property type="component" value="Unassembled WGS sequence"/>
</dbReference>
<gene>
    <name evidence="2" type="ORF">F2Q68_00007571</name>
</gene>
<reference evidence="2" key="1">
    <citation type="submission" date="2019-12" db="EMBL/GenBank/DDBJ databases">
        <title>Genome sequencing and annotation of Brassica cretica.</title>
        <authorList>
            <person name="Studholme D.J."/>
            <person name="Sarris P.F."/>
        </authorList>
    </citation>
    <scope>NUCLEOTIDE SEQUENCE</scope>
    <source>
        <strain evidence="2">PFS-001/15</strain>
        <tissue evidence="2">Leaf</tissue>
    </source>
</reference>
<keyword evidence="1" id="KW-0812">Transmembrane</keyword>
<protein>
    <submittedName>
        <fullName evidence="2">Uncharacterized protein</fullName>
    </submittedName>
</protein>
<comment type="caution">
    <text evidence="2">The sequence shown here is derived from an EMBL/GenBank/DDBJ whole genome shotgun (WGS) entry which is preliminary data.</text>
</comment>
<keyword evidence="1" id="KW-0472">Membrane</keyword>
<evidence type="ECO:0000313" key="3">
    <source>
        <dbReference type="Proteomes" id="UP000712281"/>
    </source>
</evidence>
<organism evidence="2 3">
    <name type="scientific">Brassica cretica</name>
    <name type="common">Mustard</name>
    <dbReference type="NCBI Taxonomy" id="69181"/>
    <lineage>
        <taxon>Eukaryota</taxon>
        <taxon>Viridiplantae</taxon>
        <taxon>Streptophyta</taxon>
        <taxon>Embryophyta</taxon>
        <taxon>Tracheophyta</taxon>
        <taxon>Spermatophyta</taxon>
        <taxon>Magnoliopsida</taxon>
        <taxon>eudicotyledons</taxon>
        <taxon>Gunneridae</taxon>
        <taxon>Pentapetalae</taxon>
        <taxon>rosids</taxon>
        <taxon>malvids</taxon>
        <taxon>Brassicales</taxon>
        <taxon>Brassicaceae</taxon>
        <taxon>Brassiceae</taxon>
        <taxon>Brassica</taxon>
    </lineage>
</organism>
<evidence type="ECO:0000313" key="2">
    <source>
        <dbReference type="EMBL" id="KAF2600576.1"/>
    </source>
</evidence>
<feature type="transmembrane region" description="Helical" evidence="1">
    <location>
        <begin position="97"/>
        <end position="122"/>
    </location>
</feature>
<name>A0A8S9L523_BRACR</name>
<accession>A0A8S9L523</accession>
<dbReference type="EMBL" id="QGKW02000717">
    <property type="protein sequence ID" value="KAF2600576.1"/>
    <property type="molecule type" value="Genomic_DNA"/>
</dbReference>
<sequence length="178" mass="20392">MTRPPKDTRPFFFFFFTGFYGGSVHFIGQSANEQEDWMPIEKPATTTLKTTLKKKKTCKSVLQLCSSSKTNLKRQKIHKERKANLKKQKTDKEKSEVIFRGTLAIVTLLKIVSFLNNIYAFIDLLNGQKKALKLNGSYMGGRKLKVKMAADRAEYYGNEDFDGCDCCRGRLRPSSRSR</sequence>
<evidence type="ECO:0000256" key="1">
    <source>
        <dbReference type="SAM" id="Phobius"/>
    </source>
</evidence>
<proteinExistence type="predicted"/>
<feature type="transmembrane region" description="Helical" evidence="1">
    <location>
        <begin position="12"/>
        <end position="28"/>
    </location>
</feature>
<keyword evidence="1" id="KW-1133">Transmembrane helix</keyword>
<dbReference type="AlphaFoldDB" id="A0A8S9L523"/>